<gene>
    <name evidence="3" type="ORF">MNOR_LOCUS26752</name>
</gene>
<protein>
    <recommendedName>
        <fullName evidence="5">Protein CDV3 homolog</fullName>
    </recommendedName>
</protein>
<feature type="compositionally biased region" description="Acidic residues" evidence="2">
    <location>
        <begin position="106"/>
        <end position="122"/>
    </location>
</feature>
<evidence type="ECO:0000256" key="1">
    <source>
        <dbReference type="ARBA" id="ARBA00006062"/>
    </source>
</evidence>
<dbReference type="GO" id="GO:0005737">
    <property type="term" value="C:cytoplasm"/>
    <property type="evidence" value="ECO:0007669"/>
    <property type="project" value="TreeGrafter"/>
</dbReference>
<organism evidence="3 4">
    <name type="scientific">Meganyctiphanes norvegica</name>
    <name type="common">Northern krill</name>
    <name type="synonym">Thysanopoda norvegica</name>
    <dbReference type="NCBI Taxonomy" id="48144"/>
    <lineage>
        <taxon>Eukaryota</taxon>
        <taxon>Metazoa</taxon>
        <taxon>Ecdysozoa</taxon>
        <taxon>Arthropoda</taxon>
        <taxon>Crustacea</taxon>
        <taxon>Multicrustacea</taxon>
        <taxon>Malacostraca</taxon>
        <taxon>Eumalacostraca</taxon>
        <taxon>Eucarida</taxon>
        <taxon>Euphausiacea</taxon>
        <taxon>Euphausiidae</taxon>
        <taxon>Meganyctiphanes</taxon>
    </lineage>
</organism>
<comment type="similarity">
    <text evidence="1">Belongs to the CDV3 family.</text>
</comment>
<comment type="caution">
    <text evidence="3">The sequence shown here is derived from an EMBL/GenBank/DDBJ whole genome shotgun (WGS) entry which is preliminary data.</text>
</comment>
<dbReference type="PANTHER" id="PTHR16284">
    <property type="entry name" value="PROTEIN CDV3 HOMOLOG"/>
    <property type="match status" value="1"/>
</dbReference>
<dbReference type="Pfam" id="PF15359">
    <property type="entry name" value="CDV3"/>
    <property type="match status" value="1"/>
</dbReference>
<evidence type="ECO:0000313" key="3">
    <source>
        <dbReference type="EMBL" id="CAL4131404.1"/>
    </source>
</evidence>
<sequence>MADLDSFFAKKDKKKVKGKKFTTTDEIAKRLEDCEEKLKVKPKIIEPPKKQEGVETIEEQEAEANKSTIGKGDSGNVKKEEEEWNDFVDESDRDLTDLKITKLNIEDDEDGNQGNTEDDNEKGEEGTRKGGVWQTSQQTTNSAPVEEIVAPTVVEEKKPAAEEKKGGYVPPHLRNMVASPLPRGNAPQRRNRAAPDINNEMAFPSLSDAGSANPMGAWGRRQNTQGFESVKQGASARSSYDAHDQPKLSTANRFDCLTDNS</sequence>
<accession>A0AAV2RNF2</accession>
<reference evidence="3 4" key="1">
    <citation type="submission" date="2024-05" db="EMBL/GenBank/DDBJ databases">
        <authorList>
            <person name="Wallberg A."/>
        </authorList>
    </citation>
    <scope>NUCLEOTIDE SEQUENCE [LARGE SCALE GENOMIC DNA]</scope>
</reference>
<feature type="compositionally biased region" description="Acidic residues" evidence="2">
    <location>
        <begin position="82"/>
        <end position="92"/>
    </location>
</feature>
<feature type="region of interest" description="Disordered" evidence="2">
    <location>
        <begin position="49"/>
        <end position="261"/>
    </location>
</feature>
<proteinExistence type="inferred from homology"/>
<dbReference type="Proteomes" id="UP001497623">
    <property type="component" value="Unassembled WGS sequence"/>
</dbReference>
<dbReference type="AlphaFoldDB" id="A0AAV2RNF2"/>
<dbReference type="EMBL" id="CAXKWB010027136">
    <property type="protein sequence ID" value="CAL4131404.1"/>
    <property type="molecule type" value="Genomic_DNA"/>
</dbReference>
<feature type="compositionally biased region" description="Polar residues" evidence="2">
    <location>
        <begin position="247"/>
        <end position="261"/>
    </location>
</feature>
<keyword evidence="4" id="KW-1185">Reference proteome</keyword>
<evidence type="ECO:0008006" key="5">
    <source>
        <dbReference type="Google" id="ProtNLM"/>
    </source>
</evidence>
<evidence type="ECO:0000313" key="4">
    <source>
        <dbReference type="Proteomes" id="UP001497623"/>
    </source>
</evidence>
<name>A0AAV2RNF2_MEGNR</name>
<feature type="compositionally biased region" description="Polar residues" evidence="2">
    <location>
        <begin position="133"/>
        <end position="143"/>
    </location>
</feature>
<feature type="compositionally biased region" description="Basic and acidic residues" evidence="2">
    <location>
        <begin position="154"/>
        <end position="166"/>
    </location>
</feature>
<dbReference type="InterPro" id="IPR026806">
    <property type="entry name" value="CDV3"/>
</dbReference>
<dbReference type="PANTHER" id="PTHR16284:SF13">
    <property type="entry name" value="PROTEIN CDV3 HOMOLOG"/>
    <property type="match status" value="1"/>
</dbReference>
<evidence type="ECO:0000256" key="2">
    <source>
        <dbReference type="SAM" id="MobiDB-lite"/>
    </source>
</evidence>